<name>A0AAN9VVY7_9ORTH</name>
<comment type="caution">
    <text evidence="1">The sequence shown here is derived from an EMBL/GenBank/DDBJ whole genome shotgun (WGS) entry which is preliminary data.</text>
</comment>
<keyword evidence="2" id="KW-1185">Reference proteome</keyword>
<sequence length="125" mass="15563">MKYPPREQFKKKFKIKSEKLRMEENRKIYDQAIEERLKMKQGEVREGIEEEWKRLKERILEAAIKVYGRQRVNTCFKRTRWCNKVVKEWGKKEKKPYAADMVSRMQEVWEKYIENRNRVKHKEPK</sequence>
<reference evidence="1 2" key="1">
    <citation type="submission" date="2024-03" db="EMBL/GenBank/DDBJ databases">
        <title>The genome assembly and annotation of the cricket Gryllus longicercus Weissman &amp; Gray.</title>
        <authorList>
            <person name="Szrajer S."/>
            <person name="Gray D."/>
            <person name="Ylla G."/>
        </authorList>
    </citation>
    <scope>NUCLEOTIDE SEQUENCE [LARGE SCALE GENOMIC DNA]</scope>
    <source>
        <strain evidence="1">DAG 2021-001</strain>
        <tissue evidence="1">Whole body minus gut</tissue>
    </source>
</reference>
<accession>A0AAN9VVY7</accession>
<dbReference type="AlphaFoldDB" id="A0AAN9VVY7"/>
<evidence type="ECO:0000313" key="2">
    <source>
        <dbReference type="Proteomes" id="UP001378592"/>
    </source>
</evidence>
<dbReference type="EMBL" id="JAZDUA010000024">
    <property type="protein sequence ID" value="KAK7872485.1"/>
    <property type="molecule type" value="Genomic_DNA"/>
</dbReference>
<dbReference type="Proteomes" id="UP001378592">
    <property type="component" value="Unassembled WGS sequence"/>
</dbReference>
<gene>
    <name evidence="1" type="ORF">R5R35_014276</name>
</gene>
<evidence type="ECO:0000313" key="1">
    <source>
        <dbReference type="EMBL" id="KAK7872485.1"/>
    </source>
</evidence>
<organism evidence="1 2">
    <name type="scientific">Gryllus longicercus</name>
    <dbReference type="NCBI Taxonomy" id="2509291"/>
    <lineage>
        <taxon>Eukaryota</taxon>
        <taxon>Metazoa</taxon>
        <taxon>Ecdysozoa</taxon>
        <taxon>Arthropoda</taxon>
        <taxon>Hexapoda</taxon>
        <taxon>Insecta</taxon>
        <taxon>Pterygota</taxon>
        <taxon>Neoptera</taxon>
        <taxon>Polyneoptera</taxon>
        <taxon>Orthoptera</taxon>
        <taxon>Ensifera</taxon>
        <taxon>Gryllidea</taxon>
        <taxon>Grylloidea</taxon>
        <taxon>Gryllidae</taxon>
        <taxon>Gryllinae</taxon>
        <taxon>Gryllus</taxon>
    </lineage>
</organism>
<proteinExistence type="predicted"/>
<protein>
    <submittedName>
        <fullName evidence="1">Uncharacterized protein</fullName>
    </submittedName>
</protein>